<dbReference type="NCBIfam" id="TIGR02532">
    <property type="entry name" value="IV_pilin_GFxxxE"/>
    <property type="match status" value="1"/>
</dbReference>
<dbReference type="GO" id="GO:0009289">
    <property type="term" value="C:pilus"/>
    <property type="evidence" value="ECO:0007669"/>
    <property type="project" value="InterPro"/>
</dbReference>
<evidence type="ECO:0000256" key="2">
    <source>
        <dbReference type="ARBA" id="ARBA00022481"/>
    </source>
</evidence>
<dbReference type="AlphaFoldDB" id="C5CRB1"/>
<sequence length="174" mass="17842" precursor="true">MNRRSIARNVQKGFTLIELMIVVAIIGILAAVALPAYQQYTVKARMSEVVLAASSCRTTISEGVQTMNPVGGRGTLNAWGCEANTANAAGAGPTKMVQSITTSADGVITVKPDPTALGVTLAPATDFVTLTPKIGGAAIDVSSADNKDQGKAIAEWTCAGSTAAIQKYLPGSCK</sequence>
<dbReference type="PROSITE" id="PS00409">
    <property type="entry name" value="PROKAR_NTER_METHYL"/>
    <property type="match status" value="1"/>
</dbReference>
<keyword evidence="4" id="KW-0472">Membrane</keyword>
<dbReference type="InterPro" id="IPR001082">
    <property type="entry name" value="Pilin"/>
</dbReference>
<dbReference type="SUPFAM" id="SSF54523">
    <property type="entry name" value="Pili subunits"/>
    <property type="match status" value="1"/>
</dbReference>
<dbReference type="EMBL" id="CP001635">
    <property type="protein sequence ID" value="ACS21787.1"/>
    <property type="molecule type" value="Genomic_DNA"/>
</dbReference>
<keyword evidence="2" id="KW-0488">Methylation</keyword>
<dbReference type="PANTHER" id="PTHR30093">
    <property type="entry name" value="GENERAL SECRETION PATHWAY PROTEIN G"/>
    <property type="match status" value="1"/>
</dbReference>
<dbReference type="STRING" id="543728.Vapar_5185"/>
<keyword evidence="4" id="KW-0812">Transmembrane</keyword>
<dbReference type="OrthoDB" id="8607132at2"/>
<evidence type="ECO:0000256" key="4">
    <source>
        <dbReference type="SAM" id="Phobius"/>
    </source>
</evidence>
<keyword evidence="3" id="KW-0281">Fimbrium</keyword>
<evidence type="ECO:0000313" key="5">
    <source>
        <dbReference type="EMBL" id="ACS21787.1"/>
    </source>
</evidence>
<dbReference type="Gene3D" id="3.30.700.10">
    <property type="entry name" value="Glycoprotein, Type 4 Pilin"/>
    <property type="match status" value="1"/>
</dbReference>
<dbReference type="eggNOG" id="COG4969">
    <property type="taxonomic scope" value="Bacteria"/>
</dbReference>
<evidence type="ECO:0000256" key="1">
    <source>
        <dbReference type="ARBA" id="ARBA00005233"/>
    </source>
</evidence>
<dbReference type="GO" id="GO:0007155">
    <property type="term" value="P:cell adhesion"/>
    <property type="evidence" value="ECO:0007669"/>
    <property type="project" value="InterPro"/>
</dbReference>
<proteinExistence type="inferred from homology"/>
<reference evidence="5" key="1">
    <citation type="submission" date="2009-06" db="EMBL/GenBank/DDBJ databases">
        <title>Complete sequence of chromosome 1 of Variovorax paradoxus S110.</title>
        <authorList>
            <consortium name="US DOE Joint Genome Institute"/>
            <person name="Lucas S."/>
            <person name="Copeland A."/>
            <person name="Lapidus A."/>
            <person name="Glavina del Rio T."/>
            <person name="Tice H."/>
            <person name="Bruce D."/>
            <person name="Goodwin L."/>
            <person name="Pitluck S."/>
            <person name="Chertkov O."/>
            <person name="Brettin T."/>
            <person name="Detter J.C."/>
            <person name="Han C."/>
            <person name="Larimer F."/>
            <person name="Land M."/>
            <person name="Hauser L."/>
            <person name="Kyrpides N."/>
            <person name="Ovchinnikova G."/>
            <person name="Orwin P."/>
            <person name="Leadbetter J.R."/>
            <person name="Spain J.C."/>
            <person name="Han J.I."/>
        </authorList>
    </citation>
    <scope>NUCLEOTIDE SEQUENCE</scope>
    <source>
        <strain evidence="5">S110</strain>
    </source>
</reference>
<accession>C5CRB1</accession>
<organism evidence="5">
    <name type="scientific">Variovorax paradoxus (strain S110)</name>
    <dbReference type="NCBI Taxonomy" id="543728"/>
    <lineage>
        <taxon>Bacteria</taxon>
        <taxon>Pseudomonadati</taxon>
        <taxon>Pseudomonadota</taxon>
        <taxon>Betaproteobacteria</taxon>
        <taxon>Burkholderiales</taxon>
        <taxon>Comamonadaceae</taxon>
        <taxon>Variovorax</taxon>
    </lineage>
</organism>
<dbReference type="KEGG" id="vap:Vapar_5185"/>
<name>C5CRB1_VARPS</name>
<protein>
    <submittedName>
        <fullName evidence="5">Protein involved in methylation</fullName>
    </submittedName>
</protein>
<dbReference type="InterPro" id="IPR045584">
    <property type="entry name" value="Pilin-like"/>
</dbReference>
<dbReference type="PANTHER" id="PTHR30093:SF34">
    <property type="entry name" value="PREPILIN PEPTIDASE-DEPENDENT PROTEIN D"/>
    <property type="match status" value="1"/>
</dbReference>
<gene>
    <name evidence="5" type="ordered locus">Vapar_5185</name>
</gene>
<dbReference type="Pfam" id="PF07963">
    <property type="entry name" value="N_methyl"/>
    <property type="match status" value="1"/>
</dbReference>
<comment type="similarity">
    <text evidence="1 3">Belongs to the N-Me-Phe pilin family.</text>
</comment>
<evidence type="ECO:0000256" key="3">
    <source>
        <dbReference type="RuleBase" id="RU000389"/>
    </source>
</evidence>
<dbReference type="InterPro" id="IPR012902">
    <property type="entry name" value="N_methyl_site"/>
</dbReference>
<keyword evidence="4" id="KW-1133">Transmembrane helix</keyword>
<feature type="transmembrane region" description="Helical" evidence="4">
    <location>
        <begin position="12"/>
        <end position="37"/>
    </location>
</feature>
<dbReference type="Pfam" id="PF00114">
    <property type="entry name" value="Pilin"/>
    <property type="match status" value="1"/>
</dbReference>
<dbReference type="HOGENOM" id="CLU_091705_4_0_4"/>